<reference evidence="2" key="1">
    <citation type="submission" date="2023-10" db="EMBL/GenBank/DDBJ databases">
        <authorList>
            <person name="Noh H."/>
        </authorList>
    </citation>
    <scope>NUCLEOTIDE SEQUENCE</scope>
    <source>
        <strain evidence="2">DUCC4014</strain>
    </source>
</reference>
<proteinExistence type="predicted"/>
<gene>
    <name evidence="2" type="ORF">LOC62_01G001607</name>
</gene>
<protein>
    <recommendedName>
        <fullName evidence="4">F-box domain-containing protein</fullName>
    </recommendedName>
</protein>
<dbReference type="AlphaFoldDB" id="A0AAF0Y4R5"/>
<evidence type="ECO:0000313" key="2">
    <source>
        <dbReference type="EMBL" id="WOO78054.1"/>
    </source>
</evidence>
<dbReference type="GeneID" id="87804862"/>
<keyword evidence="3" id="KW-1185">Reference proteome</keyword>
<feature type="region of interest" description="Disordered" evidence="1">
    <location>
        <begin position="347"/>
        <end position="367"/>
    </location>
</feature>
<dbReference type="RefSeq" id="XP_062624086.1">
    <property type="nucleotide sequence ID" value="XM_062768102.1"/>
</dbReference>
<name>A0AAF0Y4R5_9TREE</name>
<dbReference type="EMBL" id="CP086714">
    <property type="protein sequence ID" value="WOO78054.1"/>
    <property type="molecule type" value="Genomic_DNA"/>
</dbReference>
<accession>A0AAF0Y4R5</accession>
<evidence type="ECO:0000256" key="1">
    <source>
        <dbReference type="SAM" id="MobiDB-lite"/>
    </source>
</evidence>
<evidence type="ECO:0000313" key="3">
    <source>
        <dbReference type="Proteomes" id="UP000827549"/>
    </source>
</evidence>
<evidence type="ECO:0008006" key="4">
    <source>
        <dbReference type="Google" id="ProtNLM"/>
    </source>
</evidence>
<organism evidence="2 3">
    <name type="scientific">Vanrija pseudolonga</name>
    <dbReference type="NCBI Taxonomy" id="143232"/>
    <lineage>
        <taxon>Eukaryota</taxon>
        <taxon>Fungi</taxon>
        <taxon>Dikarya</taxon>
        <taxon>Basidiomycota</taxon>
        <taxon>Agaricomycotina</taxon>
        <taxon>Tremellomycetes</taxon>
        <taxon>Trichosporonales</taxon>
        <taxon>Trichosporonaceae</taxon>
        <taxon>Vanrija</taxon>
    </lineage>
</organism>
<dbReference type="Proteomes" id="UP000827549">
    <property type="component" value="Chromosome 1"/>
</dbReference>
<sequence length="367" mass="40545">MPDERGSTAEPRPPPVLTYTSFPHLVELILQQADLPTLITLRSVSHAIKAKADTWIVQHALASRRSTSPIFTQRNALHHRALLPPYTVVDVVEAMTPNGVNRNTREESTKHKAYLTPVAGAKRHVVVVVLTIPPYPSFNLACRTARNTLMITAEDYALRSADRPCWARLEQIDIVFAPHVVEDMWGAVGEHDAARRDPDPQRTHALSGLAPSVYTEIRPGVFDVIRGRLRTGGGVYCPLFSRLGVFEHVAHGGSVRVVGLDALPPAYVDHSYDPDMGGEGARAAAEGFIEEQFRAWVERRAGRTNIVDEGANVDEVLKTWGLEEEDAAVRRFKVERGTWVVAPSEGVPGEVERAPENDPPRPRGFCM</sequence>
<feature type="compositionally biased region" description="Basic and acidic residues" evidence="1">
    <location>
        <begin position="350"/>
        <end position="361"/>
    </location>
</feature>